<organism evidence="2">
    <name type="scientific">Aplanochytrium stocchinoi</name>
    <dbReference type="NCBI Taxonomy" id="215587"/>
    <lineage>
        <taxon>Eukaryota</taxon>
        <taxon>Sar</taxon>
        <taxon>Stramenopiles</taxon>
        <taxon>Bigyra</taxon>
        <taxon>Labyrinthulomycetes</taxon>
        <taxon>Thraustochytrida</taxon>
        <taxon>Thraustochytriidae</taxon>
        <taxon>Aplanochytrium</taxon>
    </lineage>
</organism>
<protein>
    <submittedName>
        <fullName evidence="2">Uncharacterized protein</fullName>
    </submittedName>
</protein>
<dbReference type="PANTHER" id="PTHR10663">
    <property type="entry name" value="GUANYL-NUCLEOTIDE EXCHANGE FACTOR"/>
    <property type="match status" value="1"/>
</dbReference>
<evidence type="ECO:0000256" key="1">
    <source>
        <dbReference type="SAM" id="MobiDB-lite"/>
    </source>
</evidence>
<proteinExistence type="predicted"/>
<dbReference type="AlphaFoldDB" id="A0A7S3PQD1"/>
<name>A0A7S3PQD1_9STRA</name>
<sequence length="715" mass="79215">MTDATSVEGEEMKDKKNEKGIEELNKKRSLELYSFLNTRAIANDRLGLPSSIAQTQQRLETATKAQLATIFVFAIAQKYGNFMRESWPHLLYCLLRLSDLDLVPASLALESKDDLVVNSLRLQYHENIRAALLKEAVERVRREREKTEYAAVGWLSSWLFGESTPGENALLNNSEDHYALLSSTRIADASVGHKTQMRKVDDSEQGLSKSIANGQTSANANANANASASQSHSHSSSKRKDALECIKRCHLHGFVTDTAKLSEPALIALVKALVVASGGKLVSVERLRSSQGLTLSEVSNKANGTGAGTGTDSNKDVPINLTKKESIISYAQDDRSVDKLSSPSMASWLFGLHLITEVTLVNYLRMEKIWHLVEDRFLEVIEASKLSPNYHLETVSVGLLRIACVNLVCDKATKPMKIEMLNILQLLLAISEDVAPGLSLLVTVTCKKLFVEYKSKLLLTLKSDDSETWSKVTTLFILMADQVEDAAMVGFETVRHVLVEGSTRDIIPVRHALAILMSFTNRHGVENSKVAEEALGLVLSLHTRLEPAIRKIIDTGGDGAREEANDRSVIQNEWIPLITEITGVVRNPHHPPSTQFSALNHLKKALLDVHGQALTGGEWGTIIEKVLFALCESVLNSSPDDDHDVEAEKTRAYGVMILVIDVVKQYKAALTKQLAPNRFESLWIQIIKYLERFKKIIPGDEVHKQLEELERMSTA</sequence>
<reference evidence="2" key="1">
    <citation type="submission" date="2021-01" db="EMBL/GenBank/DDBJ databases">
        <authorList>
            <person name="Corre E."/>
            <person name="Pelletier E."/>
            <person name="Niang G."/>
            <person name="Scheremetjew M."/>
            <person name="Finn R."/>
            <person name="Kale V."/>
            <person name="Holt S."/>
            <person name="Cochrane G."/>
            <person name="Meng A."/>
            <person name="Brown T."/>
            <person name="Cohen L."/>
        </authorList>
    </citation>
    <scope>NUCLEOTIDE SEQUENCE</scope>
    <source>
        <strain evidence="2">GSBS06</strain>
    </source>
</reference>
<feature type="region of interest" description="Disordered" evidence="1">
    <location>
        <begin position="1"/>
        <end position="20"/>
    </location>
</feature>
<gene>
    <name evidence="2" type="ORF">ASTO00021_LOCUS17223</name>
</gene>
<feature type="compositionally biased region" description="Basic and acidic residues" evidence="1">
    <location>
        <begin position="10"/>
        <end position="20"/>
    </location>
</feature>
<dbReference type="PANTHER" id="PTHR10663:SF395">
    <property type="entry name" value="SEC7 DOMAIN CONTAINING PROTEIN"/>
    <property type="match status" value="1"/>
</dbReference>
<accession>A0A7S3PQD1</accession>
<dbReference type="EMBL" id="HBIN01022423">
    <property type="protein sequence ID" value="CAE0447246.1"/>
    <property type="molecule type" value="Transcribed_RNA"/>
</dbReference>
<evidence type="ECO:0000313" key="2">
    <source>
        <dbReference type="EMBL" id="CAE0447246.1"/>
    </source>
</evidence>